<dbReference type="OrthoDB" id="983160at2"/>
<accession>E3EKZ1</accession>
<proteinExistence type="predicted"/>
<dbReference type="Proteomes" id="UP000006868">
    <property type="component" value="Plasmid pSC2"/>
</dbReference>
<evidence type="ECO:0000313" key="1">
    <source>
        <dbReference type="EMBL" id="ADO59896.1"/>
    </source>
</evidence>
<dbReference type="EMBL" id="CP002214">
    <property type="protein sequence ID" value="ADO59896.1"/>
    <property type="molecule type" value="Genomic_DNA"/>
</dbReference>
<geneLocation type="plasmid" evidence="1 2">
    <name>pSC2</name>
</geneLocation>
<sequence>MKDFIFEQELQNLNNNIIRDYLAEVIASYNMGHYRSAVVSLYNVVIYDLMFKLKTLKEVYEDQNASNILEELGNNNTNQSYIQWEKRLFDHIVDHTNLLDEHELRLVERLKEDRNHCAHPAMKDFTIFIPNKDQTRAHLRNMFEIIFLRDPLLAKEIINPILEDIKGYNNTFGTSINPDRFGKYLTSKYYKKLNQKVEKKLFDTLWTFTFIKQGEEFDQNRLACYYALCSLVEMNTMRFLNYVKNDIQFYSKVKINDKDAYHTNKDEYAKLRAIDIRTIVSSQAFLIYFCSEFKEFYDAMKEYLQEALTHEAEKNINLKARAIFMSNSFADHLKAIDEYKKQAFSVFVGSFGFYHYELKDTSVDQEQIAFLCKEAEERNCTASLVDFVIDWINNISSYDSTYKVFQNLVFPVFKYFNNDDVDRMAQIMSNNSQIHGDTRNRNKYIPELKDKITETIGADFPFDNYYVFTK</sequence>
<dbReference type="eggNOG" id="ENOG5030TEQ">
    <property type="taxonomic scope" value="Bacteria"/>
</dbReference>
<reference evidence="1 2" key="1">
    <citation type="journal article" date="2011" name="J. Bacteriol.">
        <title>Complete genome sequence of Paenibacillus polymyxa SC2, a strain of plant growth-promoting Rhizobacterium with broad-spectrum antimicrobial activity.</title>
        <authorList>
            <person name="Ma M."/>
            <person name="Wang C."/>
            <person name="Ding Y."/>
            <person name="Li L."/>
            <person name="Shen D."/>
            <person name="Jiang X."/>
            <person name="Guan D."/>
            <person name="Cao F."/>
            <person name="Chen H."/>
            <person name="Feng R."/>
            <person name="Wang X."/>
            <person name="Ge Y."/>
            <person name="Yao L."/>
            <person name="Bing X."/>
            <person name="Yang X."/>
            <person name="Li J."/>
            <person name="Du B."/>
        </authorList>
    </citation>
    <scope>NUCLEOTIDE SEQUENCE [LARGE SCALE GENOMIC DNA]</scope>
    <source>
        <strain evidence="1 2">SC2</strain>
        <plasmid evidence="2">pSC2</plasmid>
    </source>
</reference>
<name>E3EKZ1_PAEPS</name>
<dbReference type="KEGG" id="ppm:PPSC2_28680"/>
<dbReference type="RefSeq" id="WP_013386310.1">
    <property type="nucleotide sequence ID" value="NC_014628.2"/>
</dbReference>
<dbReference type="HOGENOM" id="CLU_035400_0_0_9"/>
<protein>
    <submittedName>
        <fullName evidence="1">Uncharacterized protein</fullName>
    </submittedName>
</protein>
<gene>
    <name evidence="1" type="ORF">PPSC2_28680</name>
</gene>
<organism evidence="1 2">
    <name type="scientific">Paenibacillus polymyxa (strain SC2)</name>
    <name type="common">Bacillus polymyxa</name>
    <dbReference type="NCBI Taxonomy" id="886882"/>
    <lineage>
        <taxon>Bacteria</taxon>
        <taxon>Bacillati</taxon>
        <taxon>Bacillota</taxon>
        <taxon>Bacilli</taxon>
        <taxon>Bacillales</taxon>
        <taxon>Paenibacillaceae</taxon>
        <taxon>Paenibacillus</taxon>
    </lineage>
</organism>
<dbReference type="PATRIC" id="fig|886882.15.peg.6086"/>
<dbReference type="AlphaFoldDB" id="E3EKZ1"/>
<keyword evidence="1" id="KW-0614">Plasmid</keyword>
<evidence type="ECO:0000313" key="2">
    <source>
        <dbReference type="Proteomes" id="UP000006868"/>
    </source>
</evidence>